<protein>
    <recommendedName>
        <fullName evidence="4">SAF domain-containing protein</fullName>
    </recommendedName>
</protein>
<evidence type="ECO:0000256" key="1">
    <source>
        <dbReference type="SAM" id="MobiDB-lite"/>
    </source>
</evidence>
<name>A0ABQ6JM01_9ACTN</name>
<evidence type="ECO:0008006" key="4">
    <source>
        <dbReference type="Google" id="ProtNLM"/>
    </source>
</evidence>
<dbReference type="Proteomes" id="UP001157017">
    <property type="component" value="Unassembled WGS sequence"/>
</dbReference>
<feature type="region of interest" description="Disordered" evidence="1">
    <location>
        <begin position="55"/>
        <end position="76"/>
    </location>
</feature>
<dbReference type="Gene3D" id="3.10.129.10">
    <property type="entry name" value="Hotdog Thioesterase"/>
    <property type="match status" value="1"/>
</dbReference>
<reference evidence="3" key="1">
    <citation type="journal article" date="2019" name="Int. J. Syst. Evol. Microbiol.">
        <title>The Global Catalogue of Microorganisms (GCM) 10K type strain sequencing project: providing services to taxonomists for standard genome sequencing and annotation.</title>
        <authorList>
            <consortium name="The Broad Institute Genomics Platform"/>
            <consortium name="The Broad Institute Genome Sequencing Center for Infectious Disease"/>
            <person name="Wu L."/>
            <person name="Ma J."/>
        </authorList>
    </citation>
    <scope>NUCLEOTIDE SEQUENCE [LARGE SCALE GENOMIC DNA]</scope>
    <source>
        <strain evidence="3">NBRC 108730</strain>
    </source>
</reference>
<sequence length="76" mass="7628">MSGVLGPAFAALDDVVVQTRMPAPPLLLADRVTGIDADAGVLAVPEPAPATGTLWTETDVRADSGTSTRPGGCRPG</sequence>
<dbReference type="EMBL" id="BSUZ01000001">
    <property type="protein sequence ID" value="GMA87786.1"/>
    <property type="molecule type" value="Genomic_DNA"/>
</dbReference>
<gene>
    <name evidence="2" type="ORF">GCM10025868_30360</name>
</gene>
<evidence type="ECO:0000313" key="3">
    <source>
        <dbReference type="Proteomes" id="UP001157017"/>
    </source>
</evidence>
<evidence type="ECO:0000313" key="2">
    <source>
        <dbReference type="EMBL" id="GMA87786.1"/>
    </source>
</evidence>
<proteinExistence type="predicted"/>
<organism evidence="2 3">
    <name type="scientific">Angustibacter aerolatus</name>
    <dbReference type="NCBI Taxonomy" id="1162965"/>
    <lineage>
        <taxon>Bacteria</taxon>
        <taxon>Bacillati</taxon>
        <taxon>Actinomycetota</taxon>
        <taxon>Actinomycetes</taxon>
        <taxon>Kineosporiales</taxon>
        <taxon>Kineosporiaceae</taxon>
    </lineage>
</organism>
<keyword evidence="3" id="KW-1185">Reference proteome</keyword>
<comment type="caution">
    <text evidence="2">The sequence shown here is derived from an EMBL/GenBank/DDBJ whole genome shotgun (WGS) entry which is preliminary data.</text>
</comment>
<accession>A0ABQ6JM01</accession>